<keyword evidence="7" id="KW-1185">Reference proteome</keyword>
<evidence type="ECO:0000256" key="5">
    <source>
        <dbReference type="SAM" id="SignalP"/>
    </source>
</evidence>
<evidence type="ECO:0000256" key="3">
    <source>
        <dbReference type="SAM" id="MobiDB-lite"/>
    </source>
</evidence>
<feature type="signal peptide" evidence="5">
    <location>
        <begin position="1"/>
        <end position="20"/>
    </location>
</feature>
<dbReference type="GO" id="GO:0008191">
    <property type="term" value="F:metalloendopeptidase inhibitor activity"/>
    <property type="evidence" value="ECO:0007669"/>
    <property type="project" value="InterPro"/>
</dbReference>
<proteinExistence type="predicted"/>
<dbReference type="Proteomes" id="UP000199019">
    <property type="component" value="Unassembled WGS sequence"/>
</dbReference>
<evidence type="ECO:0000313" key="6">
    <source>
        <dbReference type="EMBL" id="SES12071.1"/>
    </source>
</evidence>
<dbReference type="PANTHER" id="PTHR11844:SF33">
    <property type="entry name" value="TISSUE INHIBITOR OF METALLOPROTEINASE"/>
    <property type="match status" value="1"/>
</dbReference>
<gene>
    <name evidence="6" type="ORF">SAMN05216199_2073</name>
</gene>
<name>A0A1H9URV8_9MICO</name>
<dbReference type="EMBL" id="FOHB01000003">
    <property type="protein sequence ID" value="SES12071.1"/>
    <property type="molecule type" value="Genomic_DNA"/>
</dbReference>
<feature type="region of interest" description="Disordered" evidence="3">
    <location>
        <begin position="136"/>
        <end position="156"/>
    </location>
</feature>
<dbReference type="STRING" id="587636.SAMN05216199_2073"/>
<keyword evidence="5" id="KW-0732">Signal</keyword>
<sequence length="194" mass="19694">MRRLLAVVPLLLALVLVAPAAPAQACSCARLGTAQKVAGADVIVRGTITDSVDPGGWNSGRLLTYDVAVAQVYKGTATATASVRSPADGGSCGIEVRQGTEYLLFARRVGSELRAELCGGTAPASSTLVADVERITGPGTPQRVNASPTPASSASERSSATLAVDLGLGGALLATAGGVLWWRRRRVAAAARQA</sequence>
<feature type="chain" id="PRO_5039507220" evidence="5">
    <location>
        <begin position="21"/>
        <end position="194"/>
    </location>
</feature>
<dbReference type="AlphaFoldDB" id="A0A1H9URV8"/>
<keyword evidence="4" id="KW-1133">Transmembrane helix</keyword>
<dbReference type="InterPro" id="IPR008993">
    <property type="entry name" value="TIMP-like_OB-fold"/>
</dbReference>
<dbReference type="OrthoDB" id="8221747at2"/>
<keyword evidence="2" id="KW-0964">Secreted</keyword>
<dbReference type="Pfam" id="PF00965">
    <property type="entry name" value="TIMP"/>
    <property type="match status" value="1"/>
</dbReference>
<comment type="subcellular location">
    <subcellularLocation>
        <location evidence="1">Secreted</location>
    </subcellularLocation>
</comment>
<dbReference type="PANTHER" id="PTHR11844">
    <property type="entry name" value="METALLOPROTEASE INHIBITOR"/>
    <property type="match status" value="1"/>
</dbReference>
<dbReference type="InterPro" id="IPR001820">
    <property type="entry name" value="TIMP"/>
</dbReference>
<dbReference type="GO" id="GO:0002020">
    <property type="term" value="F:protease binding"/>
    <property type="evidence" value="ECO:0007669"/>
    <property type="project" value="TreeGrafter"/>
</dbReference>
<evidence type="ECO:0000256" key="1">
    <source>
        <dbReference type="ARBA" id="ARBA00004613"/>
    </source>
</evidence>
<feature type="transmembrane region" description="Helical" evidence="4">
    <location>
        <begin position="162"/>
        <end position="182"/>
    </location>
</feature>
<dbReference type="RefSeq" id="WP_091757838.1">
    <property type="nucleotide sequence ID" value="NZ_FOHB01000003.1"/>
</dbReference>
<evidence type="ECO:0000313" key="7">
    <source>
        <dbReference type="Proteomes" id="UP000199019"/>
    </source>
</evidence>
<keyword evidence="4" id="KW-0472">Membrane</keyword>
<keyword evidence="4" id="KW-0812">Transmembrane</keyword>
<dbReference type="SUPFAM" id="SSF50242">
    <property type="entry name" value="TIMP-like"/>
    <property type="match status" value="1"/>
</dbReference>
<dbReference type="Gene3D" id="2.40.50.120">
    <property type="match status" value="1"/>
</dbReference>
<dbReference type="GO" id="GO:0031012">
    <property type="term" value="C:extracellular matrix"/>
    <property type="evidence" value="ECO:0007669"/>
    <property type="project" value="TreeGrafter"/>
</dbReference>
<dbReference type="GO" id="GO:0005615">
    <property type="term" value="C:extracellular space"/>
    <property type="evidence" value="ECO:0007669"/>
    <property type="project" value="TreeGrafter"/>
</dbReference>
<protein>
    <submittedName>
        <fullName evidence="6">Tissue inhibitor of metalloproteinase</fullName>
    </submittedName>
</protein>
<accession>A0A1H9URV8</accession>
<feature type="compositionally biased region" description="Polar residues" evidence="3">
    <location>
        <begin position="142"/>
        <end position="156"/>
    </location>
</feature>
<reference evidence="7" key="1">
    <citation type="submission" date="2016-10" db="EMBL/GenBank/DDBJ databases">
        <authorList>
            <person name="Varghese N."/>
            <person name="Submissions S."/>
        </authorList>
    </citation>
    <scope>NUCLEOTIDE SEQUENCE [LARGE SCALE GENOMIC DNA]</scope>
    <source>
        <strain evidence="7">CGMCC 1.6963</strain>
    </source>
</reference>
<organism evidence="6 7">
    <name type="scientific">Pedococcus cremeus</name>
    <dbReference type="NCBI Taxonomy" id="587636"/>
    <lineage>
        <taxon>Bacteria</taxon>
        <taxon>Bacillati</taxon>
        <taxon>Actinomycetota</taxon>
        <taxon>Actinomycetes</taxon>
        <taxon>Micrococcales</taxon>
        <taxon>Intrasporangiaceae</taxon>
        <taxon>Pedococcus</taxon>
    </lineage>
</organism>
<dbReference type="GO" id="GO:0051045">
    <property type="term" value="P:negative regulation of membrane protein ectodomain proteolysis"/>
    <property type="evidence" value="ECO:0007669"/>
    <property type="project" value="TreeGrafter"/>
</dbReference>
<evidence type="ECO:0000256" key="4">
    <source>
        <dbReference type="SAM" id="Phobius"/>
    </source>
</evidence>
<evidence type="ECO:0000256" key="2">
    <source>
        <dbReference type="ARBA" id="ARBA00022525"/>
    </source>
</evidence>